<evidence type="ECO:0000256" key="8">
    <source>
        <dbReference type="SAM" id="MobiDB-lite"/>
    </source>
</evidence>
<accession>A0A7S4AHN6</accession>
<keyword evidence="2 5" id="KW-0547">Nucleotide-binding</keyword>
<gene>
    <name evidence="10" type="ORF">PAUS00366_LOCUS8488</name>
</gene>
<dbReference type="PANTHER" id="PTHR24115">
    <property type="entry name" value="KINESIN-RELATED"/>
    <property type="match status" value="1"/>
</dbReference>
<evidence type="ECO:0000256" key="7">
    <source>
        <dbReference type="SAM" id="Coils"/>
    </source>
</evidence>
<comment type="similarity">
    <text evidence="5 6">Belongs to the TRAFAC class myosin-kinesin ATPase superfamily. Kinesin family.</text>
</comment>
<evidence type="ECO:0000256" key="2">
    <source>
        <dbReference type="ARBA" id="ARBA00022741"/>
    </source>
</evidence>
<dbReference type="PRINTS" id="PR00380">
    <property type="entry name" value="KINESINHEAVY"/>
</dbReference>
<dbReference type="GO" id="GO:0005524">
    <property type="term" value="F:ATP binding"/>
    <property type="evidence" value="ECO:0007669"/>
    <property type="project" value="UniProtKB-UniRule"/>
</dbReference>
<dbReference type="GO" id="GO:0005634">
    <property type="term" value="C:nucleus"/>
    <property type="evidence" value="ECO:0007669"/>
    <property type="project" value="TreeGrafter"/>
</dbReference>
<name>A0A7S4AHN6_9STRA</name>
<dbReference type="EMBL" id="HBIX01011256">
    <property type="protein sequence ID" value="CAE0715736.1"/>
    <property type="molecule type" value="Transcribed_RNA"/>
</dbReference>
<protein>
    <recommendedName>
        <fullName evidence="6">Kinesin-like protein</fullName>
    </recommendedName>
</protein>
<evidence type="ECO:0000256" key="5">
    <source>
        <dbReference type="PROSITE-ProRule" id="PRU00283"/>
    </source>
</evidence>
<dbReference type="SMART" id="SM00129">
    <property type="entry name" value="KISc"/>
    <property type="match status" value="1"/>
</dbReference>
<dbReference type="GO" id="GO:0005871">
    <property type="term" value="C:kinesin complex"/>
    <property type="evidence" value="ECO:0007669"/>
    <property type="project" value="TreeGrafter"/>
</dbReference>
<evidence type="ECO:0000313" key="10">
    <source>
        <dbReference type="EMBL" id="CAE0715736.1"/>
    </source>
</evidence>
<dbReference type="InterPro" id="IPR027417">
    <property type="entry name" value="P-loop_NTPase"/>
</dbReference>
<feature type="domain" description="Kinesin motor" evidence="9">
    <location>
        <begin position="108"/>
        <end position="553"/>
    </location>
</feature>
<dbReference type="GO" id="GO:0008017">
    <property type="term" value="F:microtubule binding"/>
    <property type="evidence" value="ECO:0007669"/>
    <property type="project" value="InterPro"/>
</dbReference>
<dbReference type="Gene3D" id="3.40.850.10">
    <property type="entry name" value="Kinesin motor domain"/>
    <property type="match status" value="1"/>
</dbReference>
<evidence type="ECO:0000256" key="6">
    <source>
        <dbReference type="RuleBase" id="RU000394"/>
    </source>
</evidence>
<reference evidence="10" key="1">
    <citation type="submission" date="2021-01" db="EMBL/GenBank/DDBJ databases">
        <authorList>
            <person name="Corre E."/>
            <person name="Pelletier E."/>
            <person name="Niang G."/>
            <person name="Scheremetjew M."/>
            <person name="Finn R."/>
            <person name="Kale V."/>
            <person name="Holt S."/>
            <person name="Cochrane G."/>
            <person name="Meng A."/>
            <person name="Brown T."/>
            <person name="Cohen L."/>
        </authorList>
    </citation>
    <scope>NUCLEOTIDE SEQUENCE</scope>
    <source>
        <strain evidence="10">10249 10 AB</strain>
    </source>
</reference>
<dbReference type="InterPro" id="IPR036961">
    <property type="entry name" value="Kinesin_motor_dom_sf"/>
</dbReference>
<evidence type="ECO:0000259" key="9">
    <source>
        <dbReference type="PROSITE" id="PS50067"/>
    </source>
</evidence>
<dbReference type="Pfam" id="PF00225">
    <property type="entry name" value="Kinesin"/>
    <property type="match status" value="1"/>
</dbReference>
<dbReference type="InterPro" id="IPR027640">
    <property type="entry name" value="Kinesin-like_fam"/>
</dbReference>
<proteinExistence type="inferred from homology"/>
<dbReference type="SUPFAM" id="SSF52540">
    <property type="entry name" value="P-loop containing nucleoside triphosphate hydrolases"/>
    <property type="match status" value="1"/>
</dbReference>
<feature type="region of interest" description="Disordered" evidence="8">
    <location>
        <begin position="79"/>
        <end position="101"/>
    </location>
</feature>
<evidence type="ECO:0000256" key="1">
    <source>
        <dbReference type="ARBA" id="ARBA00022701"/>
    </source>
</evidence>
<dbReference type="GO" id="GO:0016887">
    <property type="term" value="F:ATP hydrolysis activity"/>
    <property type="evidence" value="ECO:0007669"/>
    <property type="project" value="TreeGrafter"/>
</dbReference>
<dbReference type="AlphaFoldDB" id="A0A7S4AHN6"/>
<feature type="binding site" evidence="5">
    <location>
        <begin position="240"/>
        <end position="247"/>
    </location>
    <ligand>
        <name>ATP</name>
        <dbReference type="ChEBI" id="CHEBI:30616"/>
    </ligand>
</feature>
<dbReference type="GO" id="GO:0007018">
    <property type="term" value="P:microtubule-based movement"/>
    <property type="evidence" value="ECO:0007669"/>
    <property type="project" value="InterPro"/>
</dbReference>
<dbReference type="PROSITE" id="PS00411">
    <property type="entry name" value="KINESIN_MOTOR_1"/>
    <property type="match status" value="1"/>
</dbReference>
<feature type="region of interest" description="Disordered" evidence="8">
    <location>
        <begin position="792"/>
        <end position="819"/>
    </location>
</feature>
<feature type="compositionally biased region" description="Pro residues" evidence="8">
    <location>
        <begin position="85"/>
        <end position="94"/>
    </location>
</feature>
<keyword evidence="1 6" id="KW-0493">Microtubule</keyword>
<dbReference type="GO" id="GO:0005874">
    <property type="term" value="C:microtubule"/>
    <property type="evidence" value="ECO:0007669"/>
    <property type="project" value="UniProtKB-KW"/>
</dbReference>
<dbReference type="PANTHER" id="PTHR24115:SF1008">
    <property type="entry name" value="KINESIN-LIKE PROTEIN SUBITO"/>
    <property type="match status" value="1"/>
</dbReference>
<keyword evidence="3 5" id="KW-0067">ATP-binding</keyword>
<dbReference type="InterPro" id="IPR019821">
    <property type="entry name" value="Kinesin_motor_CS"/>
</dbReference>
<evidence type="ECO:0000256" key="4">
    <source>
        <dbReference type="ARBA" id="ARBA00023175"/>
    </source>
</evidence>
<dbReference type="PROSITE" id="PS50067">
    <property type="entry name" value="KINESIN_MOTOR_2"/>
    <property type="match status" value="1"/>
</dbReference>
<feature type="coiled-coil region" evidence="7">
    <location>
        <begin position="641"/>
        <end position="746"/>
    </location>
</feature>
<dbReference type="GO" id="GO:0003777">
    <property type="term" value="F:microtubule motor activity"/>
    <property type="evidence" value="ECO:0007669"/>
    <property type="project" value="InterPro"/>
</dbReference>
<keyword evidence="4 5" id="KW-0505">Motor protein</keyword>
<keyword evidence="7" id="KW-0175">Coiled coil</keyword>
<dbReference type="InterPro" id="IPR001752">
    <property type="entry name" value="Kinesin_motor_dom"/>
</dbReference>
<evidence type="ECO:0000256" key="3">
    <source>
        <dbReference type="ARBA" id="ARBA00022840"/>
    </source>
</evidence>
<organism evidence="10">
    <name type="scientific">Pseudo-nitzschia australis</name>
    <dbReference type="NCBI Taxonomy" id="44445"/>
    <lineage>
        <taxon>Eukaryota</taxon>
        <taxon>Sar</taxon>
        <taxon>Stramenopiles</taxon>
        <taxon>Ochrophyta</taxon>
        <taxon>Bacillariophyta</taxon>
        <taxon>Bacillariophyceae</taxon>
        <taxon>Bacillariophycidae</taxon>
        <taxon>Bacillariales</taxon>
        <taxon>Bacillariaceae</taxon>
        <taxon>Pseudo-nitzschia</taxon>
    </lineage>
</organism>
<sequence length="849" mass="96414">MANMDKSLWQDEAQLANMFLEEESNRSSTESSSPGFHFNSTVDLKRNLTATFDQELSNISVIDNVNHLDSSKHTTLSCAVRREGQPPPSRPPLPARAERDKARISKKKVAVYLRIRPLPLYVSSSKRNNNAGSKEKYASTIEVLEPSCKLSNQTAFPTTIRTYPPNISNAYKVNINRNARDNSAYAKEFYFDRVMGPETSQENVYSAVAGPIIQDLLDARDKHTTSSKISRESALLFSYGITNAGKTHTVLGDINSTNQSNWGIIPRAISDVFHRSRICSAPSSIISSVNPSLKDSNQQSPCDLYISFFEIYNENVYDLMPSNKSKSSKHLNELLPSLKVRECRRQIFIRGLAKHKIDTVEHGITLVKDAHNKRHTSSNNLNSDSSRSHFVCQMQIVPLRQPAASFPIRNFSAETNMDKKLSNADSMGGYSTDDEAMAHSKLAASTIWIVDLAGNERSKRTRVGRTRQKESTKINNSLMTLMRCLNAMKDNGKRGHGKNVMPFRDSKLTHIFMGHLTSISAARTAMMVNVNPSVEDFDETQHVLAYSRKAKLIEMSMEEYGHKRKQVFGEEYDQNGRKKIKREENQDPHVTGASNKSKNTLLSRMVKKLSPKKKLQTNIANIKMKDENTTLSTTCNYTKEIERLKICLQVTEEQRIKLENENAQLLDELDRKEDLIRAEVASEMEERLRETRTKHNEKYEQFRSVMHLQSSKTDISVSMSRAGNQIEELMDKIDECEKEMFRMSQAHRKEITVLMDTIEEQKEIAVKVKVEDTLKISNLKQALKKRYDDMMHLKGGQTSDDSTERPEGNNVKDVTDKGAKFKKKLRPRKAFGNATNQSVSSRVFDVKID</sequence>